<dbReference type="InterPro" id="IPR015424">
    <property type="entry name" value="PyrdxlP-dep_Trfase"/>
</dbReference>
<dbReference type="Gene3D" id="3.90.1150.10">
    <property type="entry name" value="Aspartate Aminotransferase, domain 1"/>
    <property type="match status" value="1"/>
</dbReference>
<dbReference type="Pfam" id="PF00155">
    <property type="entry name" value="Aminotran_1_2"/>
    <property type="match status" value="1"/>
</dbReference>
<dbReference type="InterPro" id="IPR004839">
    <property type="entry name" value="Aminotransferase_I/II_large"/>
</dbReference>
<organism evidence="8 9">
    <name type="scientific">Frondihabitans australicus</name>
    <dbReference type="NCBI Taxonomy" id="386892"/>
    <lineage>
        <taxon>Bacteria</taxon>
        <taxon>Bacillati</taxon>
        <taxon>Actinomycetota</taxon>
        <taxon>Actinomycetes</taxon>
        <taxon>Micrococcales</taxon>
        <taxon>Microbacteriaceae</taxon>
        <taxon>Frondihabitans</taxon>
    </lineage>
</organism>
<evidence type="ECO:0000256" key="6">
    <source>
        <dbReference type="RuleBase" id="RU000481"/>
    </source>
</evidence>
<reference evidence="8 9" key="1">
    <citation type="submission" date="2018-10" db="EMBL/GenBank/DDBJ databases">
        <title>Sequencing the genomes of 1000 actinobacteria strains.</title>
        <authorList>
            <person name="Klenk H.-P."/>
        </authorList>
    </citation>
    <scope>NUCLEOTIDE SEQUENCE [LARGE SCALE GENOMIC DNA]</scope>
    <source>
        <strain evidence="8 9">DSM 17894</strain>
    </source>
</reference>
<evidence type="ECO:0000256" key="5">
    <source>
        <dbReference type="ARBA" id="ARBA00022898"/>
    </source>
</evidence>
<dbReference type="EC" id="2.6.1.-" evidence="6"/>
<comment type="caution">
    <text evidence="8">The sequence shown here is derived from an EMBL/GenBank/DDBJ whole genome shotgun (WGS) entry which is preliminary data.</text>
</comment>
<proteinExistence type="inferred from homology"/>
<protein>
    <recommendedName>
        <fullName evidence="6">Aminotransferase</fullName>
        <ecNumber evidence="6">2.6.1.-</ecNumber>
    </recommendedName>
</protein>
<name>A0A495IAQ6_9MICO</name>
<comment type="similarity">
    <text evidence="2 6">Belongs to the class-I pyridoxal-phosphate-dependent aminotransferase family.</text>
</comment>
<dbReference type="GO" id="GO:0008483">
    <property type="term" value="F:transaminase activity"/>
    <property type="evidence" value="ECO:0007669"/>
    <property type="project" value="UniProtKB-KW"/>
</dbReference>
<keyword evidence="5" id="KW-0663">Pyridoxal phosphate</keyword>
<dbReference type="Gene3D" id="3.40.640.10">
    <property type="entry name" value="Type I PLP-dependent aspartate aminotransferase-like (Major domain)"/>
    <property type="match status" value="1"/>
</dbReference>
<dbReference type="GO" id="GO:0006520">
    <property type="term" value="P:amino acid metabolic process"/>
    <property type="evidence" value="ECO:0007669"/>
    <property type="project" value="InterPro"/>
</dbReference>
<evidence type="ECO:0000256" key="1">
    <source>
        <dbReference type="ARBA" id="ARBA00001933"/>
    </source>
</evidence>
<dbReference type="CDD" id="cd00609">
    <property type="entry name" value="AAT_like"/>
    <property type="match status" value="1"/>
</dbReference>
<sequence>MQFPGQVQLARIGLSCYGGLPARLDGVNSSAQTTPSSATAHPRLSARIAAIAESATLKVDAKAKALQADGKHVISYAAGEPNFPTPDHIVEAAVAAARDPKNHRYTPAAGLPDLRQAIAEKTLRDSGTHVTASQVIVTNGGKQAVYQSFAAIVDDGDEVILPTPYWTTYPEAVKLAGGVPVEVFAGSDQGYLVTVEQLEAARTDRTKVLLFVSPSNPTGAVYSEEQTRAIGEWALEHGIWVITDEIYQNLVYDGVKAVSITQAVPELADTAILVNGVAKTYAMTGWRVGWMIAPADVTKAASNLQSHLSSNVSNISQRAAIAALTGSQESVETMRQAFDARRQVIVRELNRIDGVNCPTPEGAFYVYPDVTGLLGREWGGVTPTTSLELADLILDQAEVATVPGEAFGPSGFLRLSYALGDDDLLEGVQRLQKLFA</sequence>
<gene>
    <name evidence="8" type="ORF">C8E83_0178</name>
</gene>
<evidence type="ECO:0000256" key="2">
    <source>
        <dbReference type="ARBA" id="ARBA00007441"/>
    </source>
</evidence>
<dbReference type="AlphaFoldDB" id="A0A495IAQ6"/>
<evidence type="ECO:0000256" key="3">
    <source>
        <dbReference type="ARBA" id="ARBA00022576"/>
    </source>
</evidence>
<dbReference type="InterPro" id="IPR015421">
    <property type="entry name" value="PyrdxlP-dep_Trfase_major"/>
</dbReference>
<evidence type="ECO:0000313" key="8">
    <source>
        <dbReference type="EMBL" id="RKR73093.1"/>
    </source>
</evidence>
<evidence type="ECO:0000313" key="9">
    <source>
        <dbReference type="Proteomes" id="UP000280008"/>
    </source>
</evidence>
<comment type="cofactor">
    <cofactor evidence="1 6">
        <name>pyridoxal 5'-phosphate</name>
        <dbReference type="ChEBI" id="CHEBI:597326"/>
    </cofactor>
</comment>
<dbReference type="SUPFAM" id="SSF53383">
    <property type="entry name" value="PLP-dependent transferases"/>
    <property type="match status" value="1"/>
</dbReference>
<dbReference type="EMBL" id="RBKS01000001">
    <property type="protein sequence ID" value="RKR73093.1"/>
    <property type="molecule type" value="Genomic_DNA"/>
</dbReference>
<dbReference type="FunFam" id="3.40.640.10:FF:000033">
    <property type="entry name" value="Aspartate aminotransferase"/>
    <property type="match status" value="1"/>
</dbReference>
<evidence type="ECO:0000259" key="7">
    <source>
        <dbReference type="Pfam" id="PF00155"/>
    </source>
</evidence>
<dbReference type="Proteomes" id="UP000280008">
    <property type="component" value="Unassembled WGS sequence"/>
</dbReference>
<keyword evidence="4 6" id="KW-0808">Transferase</keyword>
<keyword evidence="9" id="KW-1185">Reference proteome</keyword>
<dbReference type="PANTHER" id="PTHR46383">
    <property type="entry name" value="ASPARTATE AMINOTRANSFERASE"/>
    <property type="match status" value="1"/>
</dbReference>
<dbReference type="InterPro" id="IPR004838">
    <property type="entry name" value="NHTrfase_class1_PyrdxlP-BS"/>
</dbReference>
<keyword evidence="3 6" id="KW-0032">Aminotransferase</keyword>
<evidence type="ECO:0000256" key="4">
    <source>
        <dbReference type="ARBA" id="ARBA00022679"/>
    </source>
</evidence>
<dbReference type="PROSITE" id="PS00105">
    <property type="entry name" value="AA_TRANSFER_CLASS_1"/>
    <property type="match status" value="1"/>
</dbReference>
<feature type="domain" description="Aminotransferase class I/classII large" evidence="7">
    <location>
        <begin position="72"/>
        <end position="426"/>
    </location>
</feature>
<accession>A0A495IAQ6</accession>
<dbReference type="GO" id="GO:0030170">
    <property type="term" value="F:pyridoxal phosphate binding"/>
    <property type="evidence" value="ECO:0007669"/>
    <property type="project" value="InterPro"/>
</dbReference>
<dbReference type="InterPro" id="IPR015422">
    <property type="entry name" value="PyrdxlP-dep_Trfase_small"/>
</dbReference>
<dbReference type="InterPro" id="IPR050596">
    <property type="entry name" value="AspAT/PAT-like"/>
</dbReference>
<dbReference type="PANTHER" id="PTHR46383:SF1">
    <property type="entry name" value="ASPARTATE AMINOTRANSFERASE"/>
    <property type="match status" value="1"/>
</dbReference>